<evidence type="ECO:0000259" key="4">
    <source>
        <dbReference type="Pfam" id="PF04355"/>
    </source>
</evidence>
<organism evidence="5 6">
    <name type="scientific">Pseudomonas fluorescens</name>
    <dbReference type="NCBI Taxonomy" id="294"/>
    <lineage>
        <taxon>Bacteria</taxon>
        <taxon>Pseudomonadati</taxon>
        <taxon>Pseudomonadota</taxon>
        <taxon>Gammaproteobacteria</taxon>
        <taxon>Pseudomonadales</taxon>
        <taxon>Pseudomonadaceae</taxon>
        <taxon>Pseudomonas</taxon>
    </lineage>
</organism>
<dbReference type="AlphaFoldDB" id="A0A5E7DHX7"/>
<evidence type="ECO:0000313" key="6">
    <source>
        <dbReference type="Proteomes" id="UP000337909"/>
    </source>
</evidence>
<feature type="domain" description="Outer membrane protein assembly factor BamE" evidence="4">
    <location>
        <begin position="25"/>
        <end position="89"/>
    </location>
</feature>
<evidence type="ECO:0000256" key="1">
    <source>
        <dbReference type="ARBA" id="ARBA00022729"/>
    </source>
</evidence>
<sequence>MNKSVCALVAVLSVLGSCTTDSHVYRDQPLVAKVETGMSQDQVQAIGGKPLSVTDRTAEPGTCFDYMFTRAGHKQPFNVSFDGSGKVDHTSFMSCAEWSRVQQKARHPRSHTGGMGGMGGGGY</sequence>
<dbReference type="NCBIfam" id="NF008423">
    <property type="entry name" value="PRK11251.1"/>
    <property type="match status" value="1"/>
</dbReference>
<dbReference type="Pfam" id="PF04355">
    <property type="entry name" value="BamE"/>
    <property type="match status" value="1"/>
</dbReference>
<feature type="region of interest" description="Disordered" evidence="3">
    <location>
        <begin position="103"/>
        <end position="123"/>
    </location>
</feature>
<accession>A0A5E7DHX7</accession>
<dbReference type="Gene3D" id="3.30.1450.10">
    <property type="match status" value="1"/>
</dbReference>
<evidence type="ECO:0000256" key="2">
    <source>
        <dbReference type="ARBA" id="ARBA00023136"/>
    </source>
</evidence>
<dbReference type="EMBL" id="CABVHQ010000042">
    <property type="protein sequence ID" value="VVO16973.1"/>
    <property type="molecule type" value="Genomic_DNA"/>
</dbReference>
<dbReference type="InterPro" id="IPR007450">
    <property type="entry name" value="BamE_dom"/>
</dbReference>
<evidence type="ECO:0000313" key="5">
    <source>
        <dbReference type="EMBL" id="VVO16973.1"/>
    </source>
</evidence>
<protein>
    <submittedName>
        <fullName evidence="5">Osmotically-inducible putative lipoprotein OsmE</fullName>
    </submittedName>
</protein>
<gene>
    <name evidence="5" type="primary">osmE</name>
    <name evidence="5" type="ORF">PS691_03873</name>
</gene>
<proteinExistence type="predicted"/>
<dbReference type="Proteomes" id="UP000337909">
    <property type="component" value="Unassembled WGS sequence"/>
</dbReference>
<dbReference type="RefSeq" id="WP_150643742.1">
    <property type="nucleotide sequence ID" value="NZ_CABVHQ010000042.1"/>
</dbReference>
<evidence type="ECO:0000256" key="3">
    <source>
        <dbReference type="SAM" id="MobiDB-lite"/>
    </source>
</evidence>
<feature type="compositionally biased region" description="Gly residues" evidence="3">
    <location>
        <begin position="113"/>
        <end position="123"/>
    </location>
</feature>
<reference evidence="5 6" key="1">
    <citation type="submission" date="2019-09" db="EMBL/GenBank/DDBJ databases">
        <authorList>
            <person name="Chandra G."/>
            <person name="Truman W A."/>
        </authorList>
    </citation>
    <scope>NUCLEOTIDE SEQUENCE [LARGE SCALE GENOMIC DNA]</scope>
    <source>
        <strain evidence="5">PS691</strain>
    </source>
</reference>
<dbReference type="PROSITE" id="PS51257">
    <property type="entry name" value="PROKAR_LIPOPROTEIN"/>
    <property type="match status" value="1"/>
</dbReference>
<keyword evidence="2" id="KW-0472">Membrane</keyword>
<dbReference type="OrthoDB" id="7003922at2"/>
<name>A0A5E7DHX7_PSEFL</name>
<dbReference type="GO" id="GO:0019867">
    <property type="term" value="C:outer membrane"/>
    <property type="evidence" value="ECO:0007669"/>
    <property type="project" value="InterPro"/>
</dbReference>
<keyword evidence="5" id="KW-0449">Lipoprotein</keyword>
<keyword evidence="1" id="KW-0732">Signal</keyword>
<dbReference type="InterPro" id="IPR037873">
    <property type="entry name" value="BamE-like"/>
</dbReference>